<accession>I0UQJ9</accession>
<evidence type="ECO:0000313" key="1">
    <source>
        <dbReference type="EMBL" id="EID50152.1"/>
    </source>
</evidence>
<proteinExistence type="predicted"/>
<name>I0UQJ9_9MICC</name>
<reference evidence="1" key="1">
    <citation type="submission" date="2012-03" db="EMBL/GenBank/DDBJ databases">
        <authorList>
            <person name="Durkin A.S."/>
            <person name="McCorrison J."/>
            <person name="Torralba M."/>
            <person name="Gillis M."/>
            <person name="Methe B."/>
            <person name="Sutton G."/>
            <person name="Nelson K.E."/>
        </authorList>
    </citation>
    <scope>NUCLEOTIDE SEQUENCE [LARGE SCALE GENOMIC DNA]</scope>
    <source>
        <strain evidence="1">F0474</strain>
    </source>
</reference>
<keyword evidence="2" id="KW-1185">Reference proteome</keyword>
<dbReference type="AlphaFoldDB" id="I0UQJ9"/>
<dbReference type="EMBL" id="AJJQ01000047">
    <property type="protein sequence ID" value="EID50152.1"/>
    <property type="molecule type" value="Genomic_DNA"/>
</dbReference>
<evidence type="ECO:0000313" key="2">
    <source>
        <dbReference type="Proteomes" id="UP000004863"/>
    </source>
</evidence>
<dbReference type="PATRIC" id="fig|1125724.3.peg.2096"/>
<comment type="caution">
    <text evidence="1">The sequence shown here is derived from an EMBL/GenBank/DDBJ whole genome shotgun (WGS) entry which is preliminary data.</text>
</comment>
<protein>
    <submittedName>
        <fullName evidence="1">Uncharacterized protein</fullName>
    </submittedName>
</protein>
<dbReference type="Proteomes" id="UP000004863">
    <property type="component" value="Unassembled WGS sequence"/>
</dbReference>
<sequence length="43" mass="4657">MRATGVCREPARVCFGVVPSYLTVALNRLPRRIGVPLLGSTKT</sequence>
<organism evidence="1 2">
    <name type="scientific">Rothia aeria F0474</name>
    <dbReference type="NCBI Taxonomy" id="1125724"/>
    <lineage>
        <taxon>Bacteria</taxon>
        <taxon>Bacillati</taxon>
        <taxon>Actinomycetota</taxon>
        <taxon>Actinomycetes</taxon>
        <taxon>Micrococcales</taxon>
        <taxon>Micrococcaceae</taxon>
        <taxon>Rothia</taxon>
    </lineage>
</organism>
<gene>
    <name evidence="1" type="ORF">HMPREF1324_2201</name>
</gene>